<dbReference type="Proteomes" id="UP000887565">
    <property type="component" value="Unplaced"/>
</dbReference>
<reference evidence="2" key="1">
    <citation type="submission" date="2022-11" db="UniProtKB">
        <authorList>
            <consortium name="WormBaseParasite"/>
        </authorList>
    </citation>
    <scope>IDENTIFICATION</scope>
</reference>
<evidence type="ECO:0000313" key="1">
    <source>
        <dbReference type="Proteomes" id="UP000887565"/>
    </source>
</evidence>
<protein>
    <submittedName>
        <fullName evidence="2">Uncharacterized protein</fullName>
    </submittedName>
</protein>
<sequence length="61" mass="7092">MQCHSKEKGLSSQRRDIANSLADMATEYKKVFVQKSYAILYKSKTLFNSFIKRHKFCSSVL</sequence>
<evidence type="ECO:0000313" key="2">
    <source>
        <dbReference type="WBParaSite" id="nRc.2.0.1.t11104-RA"/>
    </source>
</evidence>
<organism evidence="1 2">
    <name type="scientific">Romanomermis culicivorax</name>
    <name type="common">Nematode worm</name>
    <dbReference type="NCBI Taxonomy" id="13658"/>
    <lineage>
        <taxon>Eukaryota</taxon>
        <taxon>Metazoa</taxon>
        <taxon>Ecdysozoa</taxon>
        <taxon>Nematoda</taxon>
        <taxon>Enoplea</taxon>
        <taxon>Dorylaimia</taxon>
        <taxon>Mermithida</taxon>
        <taxon>Mermithoidea</taxon>
        <taxon>Mermithidae</taxon>
        <taxon>Romanomermis</taxon>
    </lineage>
</organism>
<dbReference type="AlphaFoldDB" id="A0A915IAA0"/>
<dbReference type="WBParaSite" id="nRc.2.0.1.t11104-RA">
    <property type="protein sequence ID" value="nRc.2.0.1.t11104-RA"/>
    <property type="gene ID" value="nRc.2.0.1.g11104"/>
</dbReference>
<proteinExistence type="predicted"/>
<accession>A0A915IAA0</accession>
<keyword evidence="1" id="KW-1185">Reference proteome</keyword>
<name>A0A915IAA0_ROMCU</name>